<dbReference type="Gene3D" id="3.20.20.70">
    <property type="entry name" value="Aldolase class I"/>
    <property type="match status" value="1"/>
</dbReference>
<dbReference type="InterPro" id="IPR001155">
    <property type="entry name" value="OxRdtase_FMN_N"/>
</dbReference>
<evidence type="ECO:0000259" key="5">
    <source>
        <dbReference type="Pfam" id="PF00724"/>
    </source>
</evidence>
<name>A0A5S3PI71_9RHOB</name>
<comment type="similarity">
    <text evidence="2">Belongs to the NADH:flavin oxidoreductase/NADH oxidase family.</text>
</comment>
<comment type="cofactor">
    <cofactor evidence="1">
        <name>FMN</name>
        <dbReference type="ChEBI" id="CHEBI:58210"/>
    </cofactor>
</comment>
<organism evidence="6 7">
    <name type="scientific">Sulfitobacter sabulilitoris</name>
    <dbReference type="NCBI Taxonomy" id="2562655"/>
    <lineage>
        <taxon>Bacteria</taxon>
        <taxon>Pseudomonadati</taxon>
        <taxon>Pseudomonadota</taxon>
        <taxon>Alphaproteobacteria</taxon>
        <taxon>Rhodobacterales</taxon>
        <taxon>Roseobacteraceae</taxon>
        <taxon>Sulfitobacter</taxon>
    </lineage>
</organism>
<evidence type="ECO:0000256" key="2">
    <source>
        <dbReference type="ARBA" id="ARBA00005979"/>
    </source>
</evidence>
<reference evidence="6 7" key="1">
    <citation type="submission" date="2019-05" db="EMBL/GenBank/DDBJ databases">
        <title>Sulfitobacter sabulilitoris sp. nov., isolated from a marine sand.</title>
        <authorList>
            <person name="Yoon J.-H."/>
        </authorList>
    </citation>
    <scope>NUCLEOTIDE SEQUENCE [LARGE SCALE GENOMIC DNA]</scope>
    <source>
        <strain evidence="6 7">HSMS-29</strain>
    </source>
</reference>
<dbReference type="EMBL" id="VANS01000001">
    <property type="protein sequence ID" value="TMM54047.1"/>
    <property type="molecule type" value="Genomic_DNA"/>
</dbReference>
<accession>A0A5S3PI71</accession>
<dbReference type="Pfam" id="PF00724">
    <property type="entry name" value="Oxidored_FMN"/>
    <property type="match status" value="1"/>
</dbReference>
<dbReference type="GO" id="GO:0016628">
    <property type="term" value="F:oxidoreductase activity, acting on the CH-CH group of donors, NAD or NADP as acceptor"/>
    <property type="evidence" value="ECO:0007669"/>
    <property type="project" value="UniProtKB-ARBA"/>
</dbReference>
<evidence type="ECO:0000256" key="4">
    <source>
        <dbReference type="SAM" id="MobiDB-lite"/>
    </source>
</evidence>
<proteinExistence type="inferred from homology"/>
<gene>
    <name evidence="6" type="ORF">FDT80_00105</name>
</gene>
<dbReference type="FunFam" id="3.20.20.70:FF:000059">
    <property type="entry name" value="N-ethylmaleimide reductase, FMN-linked"/>
    <property type="match status" value="1"/>
</dbReference>
<dbReference type="Proteomes" id="UP000309550">
    <property type="component" value="Unassembled WGS sequence"/>
</dbReference>
<feature type="domain" description="NADH:flavin oxidoreductase/NADH oxidase N-terminal" evidence="5">
    <location>
        <begin position="7"/>
        <end position="337"/>
    </location>
</feature>
<evidence type="ECO:0000256" key="1">
    <source>
        <dbReference type="ARBA" id="ARBA00001917"/>
    </source>
</evidence>
<dbReference type="GO" id="GO:0010181">
    <property type="term" value="F:FMN binding"/>
    <property type="evidence" value="ECO:0007669"/>
    <property type="project" value="InterPro"/>
</dbReference>
<dbReference type="RefSeq" id="WP_138660221.1">
    <property type="nucleotide sequence ID" value="NZ_VANS01000001.1"/>
</dbReference>
<dbReference type="PANTHER" id="PTHR22893">
    <property type="entry name" value="NADH OXIDOREDUCTASE-RELATED"/>
    <property type="match status" value="1"/>
</dbReference>
<evidence type="ECO:0000313" key="6">
    <source>
        <dbReference type="EMBL" id="TMM54047.1"/>
    </source>
</evidence>
<dbReference type="InterPro" id="IPR013785">
    <property type="entry name" value="Aldolase_TIM"/>
</dbReference>
<evidence type="ECO:0000313" key="7">
    <source>
        <dbReference type="Proteomes" id="UP000309550"/>
    </source>
</evidence>
<evidence type="ECO:0000256" key="3">
    <source>
        <dbReference type="ARBA" id="ARBA00023002"/>
    </source>
</evidence>
<dbReference type="OrthoDB" id="9784632at2"/>
<dbReference type="CDD" id="cd02933">
    <property type="entry name" value="OYE_like_FMN"/>
    <property type="match status" value="1"/>
</dbReference>
<comment type="caution">
    <text evidence="6">The sequence shown here is derived from an EMBL/GenBank/DDBJ whole genome shotgun (WGS) entry which is preliminary data.</text>
</comment>
<dbReference type="PANTHER" id="PTHR22893:SF91">
    <property type="entry name" value="NADPH DEHYDROGENASE 2-RELATED"/>
    <property type="match status" value="1"/>
</dbReference>
<keyword evidence="3" id="KW-0560">Oxidoreductase</keyword>
<keyword evidence="7" id="KW-1185">Reference proteome</keyword>
<feature type="region of interest" description="Disordered" evidence="4">
    <location>
        <begin position="331"/>
        <end position="364"/>
    </location>
</feature>
<protein>
    <submittedName>
        <fullName evidence="6">Alkene reductase</fullName>
    </submittedName>
</protein>
<dbReference type="SUPFAM" id="SSF51395">
    <property type="entry name" value="FMN-linked oxidoreductases"/>
    <property type="match status" value="1"/>
</dbReference>
<sequence length="364" mass="39581">MTHHENLFDPALMGDLTLPNRVLMAPLTRNRAQGDGVPRDIAQTYYTQRSSAGLILTEAAQISAMGKGYLDTPGIHTDAQIAGWKTITDAVHAAGGRIFCQLWHVGRISHVSLLPEGRQPVSSTDTAAKAQTFTANGFEDTSEPQALDAEGIAQTLKDYATAARAAKDAGFDGVEVHAANGYLIDQFLQDGVNDRGDAYGGSVEGRMKFLMEALDAVETVWRPERIGVRLSPLGQANDMSDSDPETHYARIYAALSARKLAYLHVVEQFPGNEDDAGVQILRRLRRHYDGFYIANGGYDAGSAERAIASGHADAVTFGRDFIANPDLPERFRRGADLNPQDPDTFYGGGREGYTDYPFLETEPA</sequence>
<dbReference type="InterPro" id="IPR045247">
    <property type="entry name" value="Oye-like"/>
</dbReference>
<dbReference type="AlphaFoldDB" id="A0A5S3PI71"/>
<dbReference type="GO" id="GO:0005829">
    <property type="term" value="C:cytosol"/>
    <property type="evidence" value="ECO:0007669"/>
    <property type="project" value="UniProtKB-ARBA"/>
</dbReference>